<accession>A0ACD1H3V5</accession>
<sequence>MNEQILNIPKQSQITLEGNIRQKTLRGFTSNYIYVLGPCMPKALISLCLTGVLAR</sequence>
<name>A0ACD1H3V5_9EURO</name>
<organism evidence="1 2">
    <name type="scientific">Aspergillus aculeatinus CBS 121060</name>
    <dbReference type="NCBI Taxonomy" id="1448322"/>
    <lineage>
        <taxon>Eukaryota</taxon>
        <taxon>Fungi</taxon>
        <taxon>Dikarya</taxon>
        <taxon>Ascomycota</taxon>
        <taxon>Pezizomycotina</taxon>
        <taxon>Eurotiomycetes</taxon>
        <taxon>Eurotiomycetidae</taxon>
        <taxon>Eurotiales</taxon>
        <taxon>Aspergillaceae</taxon>
        <taxon>Aspergillus</taxon>
        <taxon>Aspergillus subgen. Circumdati</taxon>
    </lineage>
</organism>
<gene>
    <name evidence="1" type="ORF">BO66DRAFT_393368</name>
</gene>
<keyword evidence="2" id="KW-1185">Reference proteome</keyword>
<dbReference type="EMBL" id="KZ824969">
    <property type="protein sequence ID" value="RAH68174.1"/>
    <property type="molecule type" value="Genomic_DNA"/>
</dbReference>
<proteinExistence type="predicted"/>
<evidence type="ECO:0000313" key="2">
    <source>
        <dbReference type="Proteomes" id="UP000249661"/>
    </source>
</evidence>
<reference evidence="1" key="1">
    <citation type="submission" date="2018-02" db="EMBL/GenBank/DDBJ databases">
        <title>The genomes of Aspergillus section Nigri reveals drivers in fungal speciation.</title>
        <authorList>
            <consortium name="DOE Joint Genome Institute"/>
            <person name="Vesth T.C."/>
            <person name="Nybo J."/>
            <person name="Theobald S."/>
            <person name="Brandl J."/>
            <person name="Frisvad J.C."/>
            <person name="Nielsen K.F."/>
            <person name="Lyhne E.K."/>
            <person name="Kogle M.E."/>
            <person name="Kuo A."/>
            <person name="Riley R."/>
            <person name="Clum A."/>
            <person name="Nolan M."/>
            <person name="Lipzen A."/>
            <person name="Salamov A."/>
            <person name="Henrissat B."/>
            <person name="Wiebenga A."/>
            <person name="De vries R.P."/>
            <person name="Grigoriev I.V."/>
            <person name="Mortensen U.H."/>
            <person name="Andersen M.R."/>
            <person name="Baker S.E."/>
        </authorList>
    </citation>
    <scope>NUCLEOTIDE SEQUENCE</scope>
    <source>
        <strain evidence="1">CBS 121060</strain>
    </source>
</reference>
<protein>
    <submittedName>
        <fullName evidence="1">Uncharacterized protein</fullName>
    </submittedName>
</protein>
<dbReference type="Proteomes" id="UP000249661">
    <property type="component" value="Unassembled WGS sequence"/>
</dbReference>
<evidence type="ECO:0000313" key="1">
    <source>
        <dbReference type="EMBL" id="RAH68174.1"/>
    </source>
</evidence>